<dbReference type="InterPro" id="IPR034825">
    <property type="entry name" value="CID8-like_RRM2"/>
</dbReference>
<dbReference type="CDD" id="cd12460">
    <property type="entry name" value="RRM2_CID8_like"/>
    <property type="match status" value="1"/>
</dbReference>
<dbReference type="FunFam" id="3.30.70.330:FF:000665">
    <property type="entry name" value="Polyadenylate-binding protein-interacting protein 10"/>
    <property type="match status" value="1"/>
</dbReference>
<dbReference type="PROSITE" id="PS50102">
    <property type="entry name" value="RRM"/>
    <property type="match status" value="2"/>
</dbReference>
<dbReference type="OrthoDB" id="7763451at2759"/>
<dbReference type="InterPro" id="IPR000504">
    <property type="entry name" value="RRM_dom"/>
</dbReference>
<sequence length="434" mass="47427">MAAGPEISGESAPATPVAASIDSGDQSSPKTTKTNVVNPDDNDSLVNNVESRKGSESDSNSEIEMQGLVAILSNLKLNPMAKEFFPSSYSPIARNDEKLNYFAPAFYINSPMDSIEGYPTNRRRRNNYSQGRRWLNGRIFRAQREDSIKRTVYVSDIDHNVTEERLAALFSAYGQVLDCRVCGDPHSRLRFAFVEFADENSAKAALNLCGIMLGFSQVKVLPSKTAILPVNPTFLPRSEDEKEMCVRTVYCTNIDKKVSQAEVKNFFEARCGEVSRIRLLGDSVHSTRIAFVEFVMAESAIVALDCCGQTLGTQPIRMQSTNNEQTGTNDAIDKDVPTRICFWHEPNMTTTCNEHDNHAGCGNTAGKPPSATLTVAVPPSSPAGLIAVCGADGFLLLEGRLMKSVLQTHVSFDTFSVTWAHASSSTNTPATIFV</sequence>
<feature type="domain" description="RRM" evidence="3">
    <location>
        <begin position="150"/>
        <end position="225"/>
    </location>
</feature>
<protein>
    <recommendedName>
        <fullName evidence="3">RRM domain-containing protein</fullName>
    </recommendedName>
</protein>
<dbReference type="Pfam" id="PF07145">
    <property type="entry name" value="PAM2"/>
    <property type="match status" value="1"/>
</dbReference>
<feature type="region of interest" description="Disordered" evidence="2">
    <location>
        <begin position="1"/>
        <end position="61"/>
    </location>
</feature>
<evidence type="ECO:0000256" key="1">
    <source>
        <dbReference type="PROSITE-ProRule" id="PRU00176"/>
    </source>
</evidence>
<comment type="caution">
    <text evidence="4">The sequence shown here is derived from an EMBL/GenBank/DDBJ whole genome shotgun (WGS) entry which is preliminary data.</text>
</comment>
<dbReference type="Gene3D" id="3.30.70.330">
    <property type="match status" value="2"/>
</dbReference>
<reference evidence="4 5" key="1">
    <citation type="submission" date="2019-05" db="EMBL/GenBank/DDBJ databases">
        <title>Mikania micrantha, genome provides insights into the molecular mechanism of rapid growth.</title>
        <authorList>
            <person name="Liu B."/>
        </authorList>
    </citation>
    <scope>NUCLEOTIDE SEQUENCE [LARGE SCALE GENOMIC DNA]</scope>
    <source>
        <strain evidence="4">NLD-2019</strain>
        <tissue evidence="4">Leaf</tissue>
    </source>
</reference>
<evidence type="ECO:0000313" key="4">
    <source>
        <dbReference type="EMBL" id="KAD3066716.1"/>
    </source>
</evidence>
<dbReference type="GO" id="GO:0003723">
    <property type="term" value="F:RNA binding"/>
    <property type="evidence" value="ECO:0007669"/>
    <property type="project" value="UniProtKB-UniRule"/>
</dbReference>
<dbReference type="PANTHER" id="PTHR32343:SF22">
    <property type="entry name" value="LD29830P"/>
    <property type="match status" value="1"/>
</dbReference>
<dbReference type="PANTHER" id="PTHR32343">
    <property type="entry name" value="SERINE/ARGININE-RICH SPLICING FACTOR"/>
    <property type="match status" value="1"/>
</dbReference>
<organism evidence="4 5">
    <name type="scientific">Mikania micrantha</name>
    <name type="common">bitter vine</name>
    <dbReference type="NCBI Taxonomy" id="192012"/>
    <lineage>
        <taxon>Eukaryota</taxon>
        <taxon>Viridiplantae</taxon>
        <taxon>Streptophyta</taxon>
        <taxon>Embryophyta</taxon>
        <taxon>Tracheophyta</taxon>
        <taxon>Spermatophyta</taxon>
        <taxon>Magnoliopsida</taxon>
        <taxon>eudicotyledons</taxon>
        <taxon>Gunneridae</taxon>
        <taxon>Pentapetalae</taxon>
        <taxon>asterids</taxon>
        <taxon>campanulids</taxon>
        <taxon>Asterales</taxon>
        <taxon>Asteraceae</taxon>
        <taxon>Asteroideae</taxon>
        <taxon>Heliantheae alliance</taxon>
        <taxon>Eupatorieae</taxon>
        <taxon>Mikania</taxon>
    </lineage>
</organism>
<evidence type="ECO:0000256" key="2">
    <source>
        <dbReference type="SAM" id="MobiDB-lite"/>
    </source>
</evidence>
<dbReference type="SUPFAM" id="SSF54928">
    <property type="entry name" value="RNA-binding domain, RBD"/>
    <property type="match status" value="2"/>
</dbReference>
<name>A0A5N6LZF6_9ASTR</name>
<dbReference type="InterPro" id="IPR012677">
    <property type="entry name" value="Nucleotide-bd_a/b_plait_sf"/>
</dbReference>
<keyword evidence="1" id="KW-0694">RNA-binding</keyword>
<proteinExistence type="predicted"/>
<dbReference type="Pfam" id="PF00076">
    <property type="entry name" value="RRM_1"/>
    <property type="match status" value="2"/>
</dbReference>
<feature type="compositionally biased region" description="Polar residues" evidence="2">
    <location>
        <begin position="23"/>
        <end position="37"/>
    </location>
</feature>
<evidence type="ECO:0000259" key="3">
    <source>
        <dbReference type="PROSITE" id="PS50102"/>
    </source>
</evidence>
<accession>A0A5N6LZF6</accession>
<dbReference type="AlphaFoldDB" id="A0A5N6LZF6"/>
<dbReference type="Proteomes" id="UP000326396">
    <property type="component" value="Linkage Group LG7"/>
</dbReference>
<gene>
    <name evidence="4" type="ORF">E3N88_34596</name>
</gene>
<evidence type="ECO:0000313" key="5">
    <source>
        <dbReference type="Proteomes" id="UP000326396"/>
    </source>
</evidence>
<keyword evidence="5" id="KW-1185">Reference proteome</keyword>
<dbReference type="SMART" id="SM00360">
    <property type="entry name" value="RRM"/>
    <property type="match status" value="2"/>
</dbReference>
<dbReference type="InterPro" id="IPR035979">
    <property type="entry name" value="RBD_domain_sf"/>
</dbReference>
<feature type="domain" description="RRM" evidence="3">
    <location>
        <begin position="247"/>
        <end position="323"/>
    </location>
</feature>
<dbReference type="EMBL" id="SZYD01000017">
    <property type="protein sequence ID" value="KAD3066716.1"/>
    <property type="molecule type" value="Genomic_DNA"/>
</dbReference>
<dbReference type="InterPro" id="IPR009818">
    <property type="entry name" value="PAM2_motif"/>
</dbReference>